<dbReference type="CTD" id="20324599"/>
<protein>
    <submittedName>
        <fullName evidence="1">Uncharacterized protein</fullName>
    </submittedName>
</protein>
<accession>A0A074Z2C2</accession>
<dbReference type="OrthoDB" id="247013at2759"/>
<gene>
    <name evidence="1" type="ORF">T265_10431</name>
</gene>
<evidence type="ECO:0000313" key="2">
    <source>
        <dbReference type="Proteomes" id="UP000054324"/>
    </source>
</evidence>
<dbReference type="GeneID" id="20324599"/>
<dbReference type="Proteomes" id="UP000054324">
    <property type="component" value="Unassembled WGS sequence"/>
</dbReference>
<proteinExistence type="predicted"/>
<sequence length="187" mass="20311">MPKKRSIRNTLLIHLLKNLTAHDRRTSGRLSFRASLNVTFYLNPNCTKLAKCTYSPAILVFTEDPLRTQLKFSFTICMQWPIKSGSAVTPFPCLAATPPEAGTRAKIVPGCPSLDRRSRGVGFAPRAFLTLVVAKASRQVASGSKSCRMIIILLACDGWTTDMVTGRTLTSTTEEFGSSAKTAVIGA</sequence>
<reference evidence="1 2" key="1">
    <citation type="submission" date="2013-11" db="EMBL/GenBank/DDBJ databases">
        <title>Opisthorchis viverrini - life in the bile duct.</title>
        <authorList>
            <person name="Young N.D."/>
            <person name="Nagarajan N."/>
            <person name="Lin S.J."/>
            <person name="Korhonen P.K."/>
            <person name="Jex A.R."/>
            <person name="Hall R.S."/>
            <person name="Safavi-Hemami H."/>
            <person name="Kaewkong W."/>
            <person name="Bertrand D."/>
            <person name="Gao S."/>
            <person name="Seet Q."/>
            <person name="Wongkham S."/>
            <person name="Teh B.T."/>
            <person name="Wongkham C."/>
            <person name="Intapan P.M."/>
            <person name="Maleewong W."/>
            <person name="Yang X."/>
            <person name="Hu M."/>
            <person name="Wang Z."/>
            <person name="Hofmann A."/>
            <person name="Sternberg P.W."/>
            <person name="Tan P."/>
            <person name="Wang J."/>
            <person name="Gasser R.B."/>
        </authorList>
    </citation>
    <scope>NUCLEOTIDE SEQUENCE [LARGE SCALE GENOMIC DNA]</scope>
</reference>
<organism evidence="1 2">
    <name type="scientific">Opisthorchis viverrini</name>
    <name type="common">Southeast Asian liver fluke</name>
    <dbReference type="NCBI Taxonomy" id="6198"/>
    <lineage>
        <taxon>Eukaryota</taxon>
        <taxon>Metazoa</taxon>
        <taxon>Spiralia</taxon>
        <taxon>Lophotrochozoa</taxon>
        <taxon>Platyhelminthes</taxon>
        <taxon>Trematoda</taxon>
        <taxon>Digenea</taxon>
        <taxon>Opisthorchiida</taxon>
        <taxon>Opisthorchiata</taxon>
        <taxon>Opisthorchiidae</taxon>
        <taxon>Opisthorchis</taxon>
    </lineage>
</organism>
<name>A0A074Z2C2_OPIVI</name>
<evidence type="ECO:0000313" key="1">
    <source>
        <dbReference type="EMBL" id="KER21176.1"/>
    </source>
</evidence>
<dbReference type="EMBL" id="KL596987">
    <property type="protein sequence ID" value="KER21176.1"/>
    <property type="molecule type" value="Genomic_DNA"/>
</dbReference>
<dbReference type="AlphaFoldDB" id="A0A074Z2C2"/>
<dbReference type="RefSeq" id="XP_009175065.1">
    <property type="nucleotide sequence ID" value="XM_009176801.1"/>
</dbReference>
<keyword evidence="2" id="KW-1185">Reference proteome</keyword>
<dbReference type="KEGG" id="ovi:T265_10431"/>